<dbReference type="CDD" id="cd03230">
    <property type="entry name" value="ABC_DR_subfamily_A"/>
    <property type="match status" value="1"/>
</dbReference>
<dbReference type="Pfam" id="PF00005">
    <property type="entry name" value="ABC_tran"/>
    <property type="match status" value="1"/>
</dbReference>
<evidence type="ECO:0000256" key="5">
    <source>
        <dbReference type="ARBA" id="ARBA00022840"/>
    </source>
</evidence>
<dbReference type="InterPro" id="IPR003593">
    <property type="entry name" value="AAA+_ATPase"/>
</dbReference>
<accession>A0A917PHP7</accession>
<dbReference type="InterPro" id="IPR017871">
    <property type="entry name" value="ABC_transporter-like_CS"/>
</dbReference>
<keyword evidence="4" id="KW-0547">Nucleotide-binding</keyword>
<evidence type="ECO:0000256" key="1">
    <source>
        <dbReference type="ARBA" id="ARBA00004202"/>
    </source>
</evidence>
<organism evidence="8 9">
    <name type="scientific">Agromyces bauzanensis</name>
    <dbReference type="NCBI Taxonomy" id="1308924"/>
    <lineage>
        <taxon>Bacteria</taxon>
        <taxon>Bacillati</taxon>
        <taxon>Actinomycetota</taxon>
        <taxon>Actinomycetes</taxon>
        <taxon>Micrococcales</taxon>
        <taxon>Microbacteriaceae</taxon>
        <taxon>Agromyces</taxon>
    </lineage>
</organism>
<evidence type="ECO:0000313" key="8">
    <source>
        <dbReference type="EMBL" id="GGJ78978.1"/>
    </source>
</evidence>
<keyword evidence="6" id="KW-0046">Antibiotic resistance</keyword>
<dbReference type="PROSITE" id="PS00211">
    <property type="entry name" value="ABC_TRANSPORTER_1"/>
    <property type="match status" value="1"/>
</dbReference>
<dbReference type="GO" id="GO:0046677">
    <property type="term" value="P:response to antibiotic"/>
    <property type="evidence" value="ECO:0007669"/>
    <property type="project" value="UniProtKB-KW"/>
</dbReference>
<keyword evidence="9" id="KW-1185">Reference proteome</keyword>
<evidence type="ECO:0000313" key="9">
    <source>
        <dbReference type="Proteomes" id="UP000636956"/>
    </source>
</evidence>
<proteinExistence type="inferred from homology"/>
<dbReference type="EMBL" id="BMMD01000008">
    <property type="protein sequence ID" value="GGJ78978.1"/>
    <property type="molecule type" value="Genomic_DNA"/>
</dbReference>
<dbReference type="PANTHER" id="PTHR42711">
    <property type="entry name" value="ABC TRANSPORTER ATP-BINDING PROTEIN"/>
    <property type="match status" value="1"/>
</dbReference>
<dbReference type="GO" id="GO:0005886">
    <property type="term" value="C:plasma membrane"/>
    <property type="evidence" value="ECO:0007669"/>
    <property type="project" value="UniProtKB-SubCell"/>
</dbReference>
<comment type="similarity">
    <text evidence="2">Belongs to the ABC transporter superfamily.</text>
</comment>
<comment type="caution">
    <text evidence="8">The sequence shown here is derived from an EMBL/GenBank/DDBJ whole genome shotgun (WGS) entry which is preliminary data.</text>
</comment>
<evidence type="ECO:0000256" key="2">
    <source>
        <dbReference type="ARBA" id="ARBA00005417"/>
    </source>
</evidence>
<dbReference type="RefSeq" id="WP_188742978.1">
    <property type="nucleotide sequence ID" value="NZ_BAABFW010000001.1"/>
</dbReference>
<feature type="domain" description="ABC transporter" evidence="7">
    <location>
        <begin position="5"/>
        <end position="235"/>
    </location>
</feature>
<evidence type="ECO:0000256" key="4">
    <source>
        <dbReference type="ARBA" id="ARBA00022741"/>
    </source>
</evidence>
<evidence type="ECO:0000256" key="6">
    <source>
        <dbReference type="ARBA" id="ARBA00023251"/>
    </source>
</evidence>
<dbReference type="AlphaFoldDB" id="A0A917PHP7"/>
<evidence type="ECO:0000259" key="7">
    <source>
        <dbReference type="PROSITE" id="PS50893"/>
    </source>
</evidence>
<dbReference type="GO" id="GO:0005524">
    <property type="term" value="F:ATP binding"/>
    <property type="evidence" value="ECO:0007669"/>
    <property type="project" value="UniProtKB-KW"/>
</dbReference>
<dbReference type="PANTHER" id="PTHR42711:SF5">
    <property type="entry name" value="ABC TRANSPORTER ATP-BINDING PROTEIN NATA"/>
    <property type="match status" value="1"/>
</dbReference>
<name>A0A917PHP7_9MICO</name>
<dbReference type="GO" id="GO:0016887">
    <property type="term" value="F:ATP hydrolysis activity"/>
    <property type="evidence" value="ECO:0007669"/>
    <property type="project" value="InterPro"/>
</dbReference>
<comment type="subcellular location">
    <subcellularLocation>
        <location evidence="1">Cell membrane</location>
        <topology evidence="1">Peripheral membrane protein</topology>
    </subcellularLocation>
</comment>
<dbReference type="SMART" id="SM00382">
    <property type="entry name" value="AAA"/>
    <property type="match status" value="1"/>
</dbReference>
<dbReference type="InterPro" id="IPR003439">
    <property type="entry name" value="ABC_transporter-like_ATP-bd"/>
</dbReference>
<sequence>MAAVIHTQGLVKRYGKVRALDGLDLDVEAGQIHGFLGPNGAGKTTTIRVLLGLARATSGEATVFGADPWRDAVAIHRRVAYIPGDVSIWPNLSGGEAIDLLARLRGAKRHDRGYTAEKERLMEAFQFDPRKKGRAYSKGNRQKVALIAALAVPAELYLFDEPTSGLDPLMEVMFRREIARVKAAGATVLLSSHILSEVERLCDRVSIIRAGRIVESGTLADLRHLTRTEVSFEGTDASAAAVIAGAHDVVAEDGRVSFTLDSDQVAAALPELALLQVVGLRVNPPSLEELFLRHYGDDLAALEGNGR</sequence>
<dbReference type="Proteomes" id="UP000636956">
    <property type="component" value="Unassembled WGS sequence"/>
</dbReference>
<protein>
    <submittedName>
        <fullName evidence="8">Tetronasin ABC transporter ATP-binding protein</fullName>
    </submittedName>
</protein>
<keyword evidence="3" id="KW-0813">Transport</keyword>
<dbReference type="PROSITE" id="PS50893">
    <property type="entry name" value="ABC_TRANSPORTER_2"/>
    <property type="match status" value="1"/>
</dbReference>
<dbReference type="Gene3D" id="3.40.50.300">
    <property type="entry name" value="P-loop containing nucleotide triphosphate hydrolases"/>
    <property type="match status" value="1"/>
</dbReference>
<reference evidence="8" key="1">
    <citation type="journal article" date="2014" name="Int. J. Syst. Evol. Microbiol.">
        <title>Complete genome sequence of Corynebacterium casei LMG S-19264T (=DSM 44701T), isolated from a smear-ripened cheese.</title>
        <authorList>
            <consortium name="US DOE Joint Genome Institute (JGI-PGF)"/>
            <person name="Walter F."/>
            <person name="Albersmeier A."/>
            <person name="Kalinowski J."/>
            <person name="Ruckert C."/>
        </authorList>
    </citation>
    <scope>NUCLEOTIDE SEQUENCE</scope>
    <source>
        <strain evidence="8">CGMCC 1.8984</strain>
    </source>
</reference>
<evidence type="ECO:0000256" key="3">
    <source>
        <dbReference type="ARBA" id="ARBA00022448"/>
    </source>
</evidence>
<dbReference type="InterPro" id="IPR027417">
    <property type="entry name" value="P-loop_NTPase"/>
</dbReference>
<dbReference type="SUPFAM" id="SSF52540">
    <property type="entry name" value="P-loop containing nucleoside triphosphate hydrolases"/>
    <property type="match status" value="1"/>
</dbReference>
<keyword evidence="5 8" id="KW-0067">ATP-binding</keyword>
<dbReference type="InterPro" id="IPR050763">
    <property type="entry name" value="ABC_transporter_ATP-binding"/>
</dbReference>
<gene>
    <name evidence="8" type="ORF">GCM10011372_16660</name>
</gene>
<reference evidence="8" key="2">
    <citation type="submission" date="2020-09" db="EMBL/GenBank/DDBJ databases">
        <authorList>
            <person name="Sun Q."/>
            <person name="Zhou Y."/>
        </authorList>
    </citation>
    <scope>NUCLEOTIDE SEQUENCE</scope>
    <source>
        <strain evidence="8">CGMCC 1.8984</strain>
    </source>
</reference>